<dbReference type="KEGG" id="vgu:HYG85_04590"/>
<name>A0A8J8M8F5_9FIRM</name>
<dbReference type="InterPro" id="IPR024455">
    <property type="entry name" value="Phage_capsid"/>
</dbReference>
<dbReference type="EMBL" id="CP058561">
    <property type="protein sequence ID" value="QUH28231.1"/>
    <property type="molecule type" value="Genomic_DNA"/>
</dbReference>
<dbReference type="RefSeq" id="WP_212692484.1">
    <property type="nucleotide sequence ID" value="NZ_CP058561.1"/>
</dbReference>
<evidence type="ECO:0000313" key="5">
    <source>
        <dbReference type="Proteomes" id="UP000677305"/>
    </source>
</evidence>
<comment type="subcellular location">
    <subcellularLocation>
        <location evidence="1">Virion</location>
    </subcellularLocation>
</comment>
<evidence type="ECO:0000259" key="3">
    <source>
        <dbReference type="Pfam" id="PF05065"/>
    </source>
</evidence>
<reference evidence="4 5" key="1">
    <citation type="submission" date="2020-07" db="EMBL/GenBank/DDBJ databases">
        <title>Vallitalea guaymasensis genome.</title>
        <authorList>
            <person name="Postec A."/>
        </authorList>
    </citation>
    <scope>NUCLEOTIDE SEQUENCE [LARGE SCALE GENOMIC DNA]</scope>
    <source>
        <strain evidence="4 5">Ra1766G1</strain>
    </source>
</reference>
<dbReference type="Pfam" id="PF05065">
    <property type="entry name" value="Phage_capsid"/>
    <property type="match status" value="1"/>
</dbReference>
<feature type="coiled-coil region" evidence="2">
    <location>
        <begin position="2"/>
        <end position="81"/>
    </location>
</feature>
<dbReference type="InterPro" id="IPR054612">
    <property type="entry name" value="Phage_capsid-like_C"/>
</dbReference>
<gene>
    <name evidence="4" type="ORF">HYG85_04590</name>
</gene>
<dbReference type="SUPFAM" id="SSF56563">
    <property type="entry name" value="Major capsid protein gp5"/>
    <property type="match status" value="1"/>
</dbReference>
<dbReference type="Proteomes" id="UP000677305">
    <property type="component" value="Chromosome"/>
</dbReference>
<evidence type="ECO:0000256" key="1">
    <source>
        <dbReference type="ARBA" id="ARBA00004328"/>
    </source>
</evidence>
<keyword evidence="5" id="KW-1185">Reference proteome</keyword>
<feature type="domain" description="Phage capsid-like C-terminal" evidence="3">
    <location>
        <begin position="145"/>
        <end position="425"/>
    </location>
</feature>
<organism evidence="4 5">
    <name type="scientific">Vallitalea guaymasensis</name>
    <dbReference type="NCBI Taxonomy" id="1185412"/>
    <lineage>
        <taxon>Bacteria</taxon>
        <taxon>Bacillati</taxon>
        <taxon>Bacillota</taxon>
        <taxon>Clostridia</taxon>
        <taxon>Lachnospirales</taxon>
        <taxon>Vallitaleaceae</taxon>
        <taxon>Vallitalea</taxon>
    </lineage>
</organism>
<accession>A0A8J8M8F5</accession>
<sequence>MKEKLLALLKLKEARMQELETKNKEAKDVVELRSINNEIKEINRDIAELRGMIEEIEETELNNETNIEKREQENIEEKRNALPVGGFNPLATYTKPDEERAEIEKKYEQRGQTLKDGKAVKFSTDEMPTFRAVSLGSGKLVNEDKYSRDINKTFNEVSGLIDKVHAVPLQGGESYSKAFEKSSGEGDYTTEDGEYHDADPEFDYVSIGKAKITAYTEITDEAKKLPNIQYQTLVRNSIEKSLRKKITKQIVLGAGGSNAITGIFNAPAKVIPVGDGEEVEISEIDKDTLDKIVFGYGGDEDVEGDAYLILNKLDLAKFAAIRGTDDKKLYKIELNGNTGTISSDDSFKVPFIINSGCPALSSTKTAADTLCMAYGKLEGYEMPVFSDIEVEESRDYKFKTGQIAYRGSVWIGGNVAMYKGFVRVKKITA</sequence>
<keyword evidence="2" id="KW-0175">Coiled coil</keyword>
<proteinExistence type="predicted"/>
<dbReference type="NCBIfam" id="TIGR01554">
    <property type="entry name" value="major_cap_HK97"/>
    <property type="match status" value="1"/>
</dbReference>
<dbReference type="AlphaFoldDB" id="A0A8J8M8F5"/>
<dbReference type="Gene3D" id="3.30.2400.10">
    <property type="entry name" value="Major capsid protein gp5"/>
    <property type="match status" value="1"/>
</dbReference>
<protein>
    <submittedName>
        <fullName evidence="4">Phage major capsid protein</fullName>
    </submittedName>
</protein>
<evidence type="ECO:0000256" key="2">
    <source>
        <dbReference type="SAM" id="Coils"/>
    </source>
</evidence>
<evidence type="ECO:0000313" key="4">
    <source>
        <dbReference type="EMBL" id="QUH28231.1"/>
    </source>
</evidence>